<evidence type="ECO:0000313" key="1">
    <source>
        <dbReference type="EMBL" id="VTO95266.1"/>
    </source>
</evidence>
<name>A0A653ECL2_9MYCO</name>
<gene>
    <name evidence="1" type="ORF">BIN_B_00744</name>
</gene>
<reference evidence="1" key="1">
    <citation type="submission" date="2019-05" db="EMBL/GenBank/DDBJ databases">
        <authorList>
            <person name="Naeem R."/>
            <person name="Antony C."/>
            <person name="Guan Q."/>
        </authorList>
    </citation>
    <scope>NUCLEOTIDE SEQUENCE</scope>
    <source>
        <strain evidence="1">2</strain>
    </source>
</reference>
<dbReference type="AlphaFoldDB" id="A0A653ECL2"/>
<proteinExistence type="predicted"/>
<sequence>MCHCCVAAVGLRSGRTILAKDIQRYCHCNRLMVSHVCPGMPVNHLQPTPQMAASALAGGDLMVEAPNRLLNVVTCSPDYAKAYATRRETYASTAAI</sequence>
<organism evidence="1">
    <name type="scientific">Mycobacterium riyadhense</name>
    <dbReference type="NCBI Taxonomy" id="486698"/>
    <lineage>
        <taxon>Bacteria</taxon>
        <taxon>Bacillati</taxon>
        <taxon>Actinomycetota</taxon>
        <taxon>Actinomycetes</taxon>
        <taxon>Mycobacteriales</taxon>
        <taxon>Mycobacteriaceae</taxon>
        <taxon>Mycobacterium</taxon>
    </lineage>
</organism>
<dbReference type="EMBL" id="LR589065">
    <property type="protein sequence ID" value="VTO95266.1"/>
    <property type="molecule type" value="Genomic_DNA"/>
</dbReference>
<accession>A0A653ECL2</accession>
<protein>
    <submittedName>
        <fullName evidence="1">Uncharacterized protein</fullName>
    </submittedName>
</protein>